<dbReference type="AlphaFoldDB" id="X1TXR3"/>
<feature type="transmembrane region" description="Helical" evidence="1">
    <location>
        <begin position="36"/>
        <end position="55"/>
    </location>
</feature>
<protein>
    <submittedName>
        <fullName evidence="2">Uncharacterized protein</fullName>
    </submittedName>
</protein>
<keyword evidence="1" id="KW-0812">Transmembrane</keyword>
<keyword evidence="1" id="KW-0472">Membrane</keyword>
<evidence type="ECO:0000256" key="1">
    <source>
        <dbReference type="SAM" id="Phobius"/>
    </source>
</evidence>
<gene>
    <name evidence="2" type="ORF">S12H4_23527</name>
</gene>
<feature type="transmembrane region" description="Helical" evidence="1">
    <location>
        <begin position="6"/>
        <end position="24"/>
    </location>
</feature>
<evidence type="ECO:0000313" key="2">
    <source>
        <dbReference type="EMBL" id="GAI84834.1"/>
    </source>
</evidence>
<name>X1TXR3_9ZZZZ</name>
<reference evidence="2" key="1">
    <citation type="journal article" date="2014" name="Front. Microbiol.">
        <title>High frequency of phylogenetically diverse reductive dehalogenase-homologous genes in deep subseafloor sedimentary metagenomes.</title>
        <authorList>
            <person name="Kawai M."/>
            <person name="Futagami T."/>
            <person name="Toyoda A."/>
            <person name="Takaki Y."/>
            <person name="Nishi S."/>
            <person name="Hori S."/>
            <person name="Arai W."/>
            <person name="Tsubouchi T."/>
            <person name="Morono Y."/>
            <person name="Uchiyama I."/>
            <person name="Ito T."/>
            <person name="Fujiyama A."/>
            <person name="Inagaki F."/>
            <person name="Takami H."/>
        </authorList>
    </citation>
    <scope>NUCLEOTIDE SEQUENCE</scope>
    <source>
        <strain evidence="2">Expedition CK06-06</strain>
    </source>
</reference>
<accession>X1TXR3</accession>
<organism evidence="2">
    <name type="scientific">marine sediment metagenome</name>
    <dbReference type="NCBI Taxonomy" id="412755"/>
    <lineage>
        <taxon>unclassified sequences</taxon>
        <taxon>metagenomes</taxon>
        <taxon>ecological metagenomes</taxon>
    </lineage>
</organism>
<comment type="caution">
    <text evidence="2">The sequence shown here is derived from an EMBL/GenBank/DDBJ whole genome shotgun (WGS) entry which is preliminary data.</text>
</comment>
<sequence>MDKNLWIYVFFLGIILFLISFIIIQWKNSIISGFTWILFYSSLIIIIIAFGLYIFSGNTKLKKYNFYCYEENWKKNVVI</sequence>
<keyword evidence="1" id="KW-1133">Transmembrane helix</keyword>
<proteinExistence type="predicted"/>
<dbReference type="EMBL" id="BARW01012519">
    <property type="protein sequence ID" value="GAI84834.1"/>
    <property type="molecule type" value="Genomic_DNA"/>
</dbReference>